<evidence type="ECO:0000259" key="1">
    <source>
        <dbReference type="Pfam" id="PF01636"/>
    </source>
</evidence>
<feature type="domain" description="Aminoglycoside phosphotransferase" evidence="1">
    <location>
        <begin position="84"/>
        <end position="235"/>
    </location>
</feature>
<dbReference type="Proteomes" id="UP000078544">
    <property type="component" value="Unassembled WGS sequence"/>
</dbReference>
<sequence>MIASNAIPTDGELDFSTFNCSSFSPDKPMHELPSPSAIRALNRELGGVRAENFNRPPPVHIPSLRLLVKYGADVTIHEAETQKMIREKLYGQVPIPEVFGWVVDGGQVFIYMQLIQGETLQARWHNLVEPDRLSVCSQLKCMVASWRSLLQDGQECYIGTTGKQALNDIFLQHRPELTGPFEGPNAIAQFHAACGINISQPVPTVFTHADLVAPNILLSKGSNPIVVAIIDWAQAEVPFSRLYDIREDMRGATVTTAEGGNGGVQKFWEWSEQQVRPYL</sequence>
<dbReference type="InterPro" id="IPR051678">
    <property type="entry name" value="AGP_Transferase"/>
</dbReference>
<protein>
    <submittedName>
        <fullName evidence="2">Protein kinase-like domain protein</fullName>
    </submittedName>
</protein>
<dbReference type="InterPro" id="IPR011009">
    <property type="entry name" value="Kinase-like_dom_sf"/>
</dbReference>
<dbReference type="AlphaFoldDB" id="A0A167V7Z6"/>
<reference evidence="2 3" key="1">
    <citation type="journal article" date="2016" name="Genome Biol. Evol.">
        <title>Divergent and convergent evolution of fungal pathogenicity.</title>
        <authorList>
            <person name="Shang Y."/>
            <person name="Xiao G."/>
            <person name="Zheng P."/>
            <person name="Cen K."/>
            <person name="Zhan S."/>
            <person name="Wang C."/>
        </authorList>
    </citation>
    <scope>NUCLEOTIDE SEQUENCE [LARGE SCALE GENOMIC DNA]</scope>
    <source>
        <strain evidence="2 3">RCEF 2490</strain>
    </source>
</reference>
<name>A0A167V7Z6_9HYPO</name>
<keyword evidence="2" id="KW-0808">Transferase</keyword>
<keyword evidence="2" id="KW-0418">Kinase</keyword>
<dbReference type="Pfam" id="PF01636">
    <property type="entry name" value="APH"/>
    <property type="match status" value="1"/>
</dbReference>
<gene>
    <name evidence="2" type="ORF">AAL_08434</name>
</gene>
<dbReference type="GO" id="GO:0016301">
    <property type="term" value="F:kinase activity"/>
    <property type="evidence" value="ECO:0007669"/>
    <property type="project" value="UniProtKB-KW"/>
</dbReference>
<dbReference type="SUPFAM" id="SSF56112">
    <property type="entry name" value="Protein kinase-like (PK-like)"/>
    <property type="match status" value="1"/>
</dbReference>
<comment type="caution">
    <text evidence="2">The sequence shown here is derived from an EMBL/GenBank/DDBJ whole genome shotgun (WGS) entry which is preliminary data.</text>
</comment>
<dbReference type="PANTHER" id="PTHR21310:SF54">
    <property type="entry name" value="AMINOGLYCOSIDE PHOSPHOTRANSFERASE DOMAIN-CONTAINING PROTEIN"/>
    <property type="match status" value="1"/>
</dbReference>
<evidence type="ECO:0000313" key="3">
    <source>
        <dbReference type="Proteomes" id="UP000078544"/>
    </source>
</evidence>
<dbReference type="PANTHER" id="PTHR21310">
    <property type="entry name" value="AMINOGLYCOSIDE PHOSPHOTRANSFERASE-RELATED-RELATED"/>
    <property type="match status" value="1"/>
</dbReference>
<dbReference type="OrthoDB" id="5404599at2759"/>
<evidence type="ECO:0000313" key="2">
    <source>
        <dbReference type="EMBL" id="KZZ87176.1"/>
    </source>
</evidence>
<dbReference type="InterPro" id="IPR002575">
    <property type="entry name" value="Aminoglycoside_PTrfase"/>
</dbReference>
<keyword evidence="3" id="KW-1185">Reference proteome</keyword>
<dbReference type="EMBL" id="AZGY01000041">
    <property type="protein sequence ID" value="KZZ87176.1"/>
    <property type="molecule type" value="Genomic_DNA"/>
</dbReference>
<proteinExistence type="predicted"/>
<organism evidence="2 3">
    <name type="scientific">Moelleriella libera RCEF 2490</name>
    <dbReference type="NCBI Taxonomy" id="1081109"/>
    <lineage>
        <taxon>Eukaryota</taxon>
        <taxon>Fungi</taxon>
        <taxon>Dikarya</taxon>
        <taxon>Ascomycota</taxon>
        <taxon>Pezizomycotina</taxon>
        <taxon>Sordariomycetes</taxon>
        <taxon>Hypocreomycetidae</taxon>
        <taxon>Hypocreales</taxon>
        <taxon>Clavicipitaceae</taxon>
        <taxon>Moelleriella</taxon>
    </lineage>
</organism>
<accession>A0A167V7Z6</accession>